<keyword evidence="9" id="KW-0963">Cytoplasm</keyword>
<dbReference type="GeneID" id="8778638"/>
<dbReference type="GO" id="GO:0006094">
    <property type="term" value="P:gluconeogenesis"/>
    <property type="evidence" value="ECO:0007669"/>
    <property type="project" value="TreeGrafter"/>
</dbReference>
<feature type="binding site" evidence="9 10">
    <location>
        <begin position="59"/>
        <end position="62"/>
    </location>
    <ligand>
        <name>substrate</name>
    </ligand>
</feature>
<dbReference type="PIRSF" id="PIRSF000724">
    <property type="entry name" value="Pgk"/>
    <property type="match status" value="1"/>
</dbReference>
<organism evidence="13 14">
    <name type="scientific">Ferroglobus placidus (strain DSM 10642 / AEDII12DO)</name>
    <dbReference type="NCBI Taxonomy" id="589924"/>
    <lineage>
        <taxon>Archaea</taxon>
        <taxon>Methanobacteriati</taxon>
        <taxon>Methanobacteriota</taxon>
        <taxon>Archaeoglobi</taxon>
        <taxon>Archaeoglobales</taxon>
        <taxon>Archaeoglobaceae</taxon>
        <taxon>Ferroglobus</taxon>
    </lineage>
</organism>
<proteinExistence type="inferred from homology"/>
<feature type="binding site" evidence="9 11">
    <location>
        <position position="328"/>
    </location>
    <ligand>
        <name>ATP</name>
        <dbReference type="ChEBI" id="CHEBI:30616"/>
    </ligand>
</feature>
<reference evidence="14" key="1">
    <citation type="submission" date="2010-02" db="EMBL/GenBank/DDBJ databases">
        <title>Complete sequence of Ferroglobus placidus DSM 10642.</title>
        <authorList>
            <consortium name="US DOE Joint Genome Institute"/>
            <person name="Lucas S."/>
            <person name="Copeland A."/>
            <person name="Lapidus A."/>
            <person name="Cheng J.-F."/>
            <person name="Bruce D."/>
            <person name="Goodwin L."/>
            <person name="Pitluck S."/>
            <person name="Saunders E."/>
            <person name="Brettin T."/>
            <person name="Detter J.C."/>
            <person name="Han C."/>
            <person name="Tapia R."/>
            <person name="Larimer F."/>
            <person name="Land M."/>
            <person name="Hauser L."/>
            <person name="Kyrpides N."/>
            <person name="Ivanova N."/>
            <person name="Holmes D."/>
            <person name="Lovley D."/>
            <person name="Kyrpides N."/>
            <person name="Anderson I.J."/>
            <person name="Woyke T."/>
        </authorList>
    </citation>
    <scope>NUCLEOTIDE SEQUENCE [LARGE SCALE GENOMIC DNA]</scope>
    <source>
        <strain evidence="14">DSM 10642 / AEDII12DO</strain>
    </source>
</reference>
<evidence type="ECO:0000256" key="8">
    <source>
        <dbReference type="ARBA" id="ARBA00022840"/>
    </source>
</evidence>
<dbReference type="Gene3D" id="3.40.50.1260">
    <property type="entry name" value="Phosphoglycerate kinase, N-terminal domain"/>
    <property type="match status" value="2"/>
</dbReference>
<dbReference type="EC" id="2.7.2.3" evidence="3 9"/>
<dbReference type="RefSeq" id="WP_012965628.1">
    <property type="nucleotide sequence ID" value="NC_013849.1"/>
</dbReference>
<keyword evidence="14" id="KW-1185">Reference proteome</keyword>
<feature type="binding site" evidence="9 10">
    <location>
        <begin position="23"/>
        <end position="25"/>
    </location>
    <ligand>
        <name>substrate</name>
    </ligand>
</feature>
<evidence type="ECO:0000256" key="7">
    <source>
        <dbReference type="ARBA" id="ARBA00022777"/>
    </source>
</evidence>
<dbReference type="AlphaFoldDB" id="D3RXS2"/>
<dbReference type="InterPro" id="IPR001576">
    <property type="entry name" value="Phosphoglycerate_kinase"/>
</dbReference>
<comment type="catalytic activity">
    <reaction evidence="1 9 12">
        <text>(2R)-3-phosphoglycerate + ATP = (2R)-3-phospho-glyceroyl phosphate + ADP</text>
        <dbReference type="Rhea" id="RHEA:14801"/>
        <dbReference type="ChEBI" id="CHEBI:30616"/>
        <dbReference type="ChEBI" id="CHEBI:57604"/>
        <dbReference type="ChEBI" id="CHEBI:58272"/>
        <dbReference type="ChEBI" id="CHEBI:456216"/>
        <dbReference type="EC" id="2.7.2.3"/>
    </reaction>
</comment>
<reference evidence="13 14" key="2">
    <citation type="journal article" date="2011" name="Stand. Genomic Sci.">
        <title>Complete genome sequence of Ferroglobus placidus AEDII12DO.</title>
        <authorList>
            <person name="Anderson I."/>
            <person name="Risso C."/>
            <person name="Holmes D."/>
            <person name="Lucas S."/>
            <person name="Copeland A."/>
            <person name="Lapidus A."/>
            <person name="Cheng J.F."/>
            <person name="Bruce D."/>
            <person name="Goodwin L."/>
            <person name="Pitluck S."/>
            <person name="Saunders E."/>
            <person name="Brettin T."/>
            <person name="Detter J.C."/>
            <person name="Han C."/>
            <person name="Tapia R."/>
            <person name="Larimer F."/>
            <person name="Land M."/>
            <person name="Hauser L."/>
            <person name="Woyke T."/>
            <person name="Lovley D."/>
            <person name="Kyrpides N."/>
            <person name="Ivanova N."/>
        </authorList>
    </citation>
    <scope>NUCLEOTIDE SEQUENCE [LARGE SCALE GENOMIC DNA]</scope>
    <source>
        <strain evidence="14">DSM 10642 / AEDII12DO</strain>
    </source>
</reference>
<dbReference type="PANTHER" id="PTHR11406:SF23">
    <property type="entry name" value="PHOSPHOGLYCERATE KINASE 1, CHLOROPLASTIC-RELATED"/>
    <property type="match status" value="1"/>
</dbReference>
<dbReference type="GO" id="GO:0005524">
    <property type="term" value="F:ATP binding"/>
    <property type="evidence" value="ECO:0007669"/>
    <property type="project" value="UniProtKB-KW"/>
</dbReference>
<protein>
    <recommendedName>
        <fullName evidence="4 9">Phosphoglycerate kinase</fullName>
        <ecNumber evidence="3 9">2.7.2.3</ecNumber>
    </recommendedName>
</protein>
<keyword evidence="5 9" id="KW-0808">Transferase</keyword>
<gene>
    <name evidence="9" type="primary">pgk</name>
    <name evidence="13" type="ordered locus">Ferp_1126</name>
</gene>
<dbReference type="UniPathway" id="UPA00109">
    <property type="reaction ID" value="UER00185"/>
</dbReference>
<dbReference type="Proteomes" id="UP000002613">
    <property type="component" value="Chromosome"/>
</dbReference>
<keyword evidence="8 9" id="KW-0067">ATP-binding</keyword>
<dbReference type="PRINTS" id="PR00477">
    <property type="entry name" value="PHGLYCKINASE"/>
</dbReference>
<dbReference type="GO" id="GO:0043531">
    <property type="term" value="F:ADP binding"/>
    <property type="evidence" value="ECO:0007669"/>
    <property type="project" value="TreeGrafter"/>
</dbReference>
<keyword evidence="7 9" id="KW-0418">Kinase</keyword>
<dbReference type="Pfam" id="PF00162">
    <property type="entry name" value="PGK"/>
    <property type="match status" value="1"/>
</dbReference>
<keyword evidence="6 9" id="KW-0547">Nucleotide-binding</keyword>
<dbReference type="STRING" id="589924.Ferp_1126"/>
<feature type="binding site" evidence="10">
    <location>
        <position position="116"/>
    </location>
    <ligand>
        <name>(2R)-3-phosphoglycerate</name>
        <dbReference type="ChEBI" id="CHEBI:58272"/>
    </ligand>
</feature>
<dbReference type="HAMAP" id="MF_00145">
    <property type="entry name" value="Phosphoglyc_kinase"/>
    <property type="match status" value="1"/>
</dbReference>
<evidence type="ECO:0000256" key="10">
    <source>
        <dbReference type="PIRSR" id="PIRSR000724-1"/>
    </source>
</evidence>
<feature type="binding site" evidence="9">
    <location>
        <position position="38"/>
    </location>
    <ligand>
        <name>substrate</name>
    </ligand>
</feature>
<dbReference type="GO" id="GO:0005829">
    <property type="term" value="C:cytosol"/>
    <property type="evidence" value="ECO:0007669"/>
    <property type="project" value="TreeGrafter"/>
</dbReference>
<evidence type="ECO:0000256" key="2">
    <source>
        <dbReference type="ARBA" id="ARBA00008982"/>
    </source>
</evidence>
<evidence type="ECO:0000256" key="9">
    <source>
        <dbReference type="HAMAP-Rule" id="MF_00145"/>
    </source>
</evidence>
<dbReference type="GO" id="GO:0004618">
    <property type="term" value="F:phosphoglycerate kinase activity"/>
    <property type="evidence" value="ECO:0007669"/>
    <property type="project" value="UniProtKB-UniRule"/>
</dbReference>
<keyword evidence="9" id="KW-0324">Glycolysis</keyword>
<dbReference type="PaxDb" id="589924-Ferp_1126"/>
<evidence type="ECO:0000313" key="14">
    <source>
        <dbReference type="Proteomes" id="UP000002613"/>
    </source>
</evidence>
<comment type="pathway">
    <text evidence="9">Carbohydrate degradation; glycolysis; pyruvate from D-glyceraldehyde 3-phosphate: step 2/5.</text>
</comment>
<dbReference type="SUPFAM" id="SSF53748">
    <property type="entry name" value="Phosphoglycerate kinase"/>
    <property type="match status" value="1"/>
</dbReference>
<dbReference type="InterPro" id="IPR015911">
    <property type="entry name" value="Phosphoglycerate_kinase_CS"/>
</dbReference>
<accession>D3RXS2</accession>
<feature type="binding site" evidence="9">
    <location>
        <begin position="353"/>
        <end position="356"/>
    </location>
    <ligand>
        <name>ATP</name>
        <dbReference type="ChEBI" id="CHEBI:30616"/>
    </ligand>
</feature>
<dbReference type="OrthoDB" id="6575at2157"/>
<comment type="subunit">
    <text evidence="9">Monomer.</text>
</comment>
<comment type="caution">
    <text evidence="9">Lacks conserved residue(s) required for the propagation of feature annotation.</text>
</comment>
<evidence type="ECO:0000256" key="4">
    <source>
        <dbReference type="ARBA" id="ARBA00016471"/>
    </source>
</evidence>
<dbReference type="eggNOG" id="arCOG00496">
    <property type="taxonomic scope" value="Archaea"/>
</dbReference>
<comment type="subcellular location">
    <subcellularLocation>
        <location evidence="9">Cytoplasm</location>
    </subcellularLocation>
</comment>
<feature type="binding site" evidence="9">
    <location>
        <position position="156"/>
    </location>
    <ligand>
        <name>substrate</name>
    </ligand>
</feature>
<evidence type="ECO:0000256" key="12">
    <source>
        <dbReference type="RuleBase" id="RU000532"/>
    </source>
</evidence>
<dbReference type="PROSITE" id="PS00111">
    <property type="entry name" value="PGLYCERATE_KINASE"/>
    <property type="match status" value="1"/>
</dbReference>
<dbReference type="EMBL" id="CP001899">
    <property type="protein sequence ID" value="ADC65285.1"/>
    <property type="molecule type" value="Genomic_DNA"/>
</dbReference>
<name>D3RXS2_FERPA</name>
<evidence type="ECO:0000256" key="3">
    <source>
        <dbReference type="ARBA" id="ARBA00013061"/>
    </source>
</evidence>
<dbReference type="InterPro" id="IPR015824">
    <property type="entry name" value="Phosphoglycerate_kinase_N"/>
</dbReference>
<dbReference type="FunFam" id="3.40.50.1260:FF:000006">
    <property type="entry name" value="Phosphoglycerate kinase"/>
    <property type="match status" value="1"/>
</dbReference>
<dbReference type="InterPro" id="IPR036043">
    <property type="entry name" value="Phosphoglycerate_kinase_sf"/>
</dbReference>
<dbReference type="GO" id="GO:0006096">
    <property type="term" value="P:glycolytic process"/>
    <property type="evidence" value="ECO:0007669"/>
    <property type="project" value="UniProtKB-UniRule"/>
</dbReference>
<dbReference type="PANTHER" id="PTHR11406">
    <property type="entry name" value="PHOSPHOGLYCERATE KINASE"/>
    <property type="match status" value="1"/>
</dbReference>
<comment type="similarity">
    <text evidence="2 9 12">Belongs to the phosphoglycerate kinase family.</text>
</comment>
<dbReference type="HOGENOM" id="CLU_025427_0_2_2"/>
<feature type="binding site" evidence="10">
    <location>
        <position position="38"/>
    </location>
    <ligand>
        <name>(2R)-3-phosphoglycerate</name>
        <dbReference type="ChEBI" id="CHEBI:58272"/>
    </ligand>
</feature>
<feature type="binding site" evidence="10">
    <location>
        <position position="156"/>
    </location>
    <ligand>
        <name>(2R)-3-phosphoglycerate</name>
        <dbReference type="ChEBI" id="CHEBI:58272"/>
    </ligand>
</feature>
<dbReference type="KEGG" id="fpl:Ferp_1126"/>
<evidence type="ECO:0000256" key="1">
    <source>
        <dbReference type="ARBA" id="ARBA00000642"/>
    </source>
</evidence>
<evidence type="ECO:0000256" key="11">
    <source>
        <dbReference type="PIRSR" id="PIRSR000724-2"/>
    </source>
</evidence>
<evidence type="ECO:0000256" key="6">
    <source>
        <dbReference type="ARBA" id="ARBA00022741"/>
    </source>
</evidence>
<evidence type="ECO:0000256" key="5">
    <source>
        <dbReference type="ARBA" id="ARBA00022679"/>
    </source>
</evidence>
<feature type="binding site" evidence="9">
    <location>
        <position position="116"/>
    </location>
    <ligand>
        <name>substrate</name>
    </ligand>
</feature>
<sequence>MLDGIPTLDDIQYSGKKVLLRVDINSPIVESRILDTTRFESHYETLKELENSAVAILAHQSRPGKDDFTTLEAHAEVLERIVGREVEYLDEIFSSCVIKRVKRLKPGEIVLLENVRFYSEEQLKRSPEEHANCIMVRKLAPLFDLYVNDAFSASHRPHASLIGFPPVMPSVAGRLVEKEVKALSKALRSEGRKIFILGGAKIEDSVKVLKNVLENGIADKVALTGVVANYFLKLSGFKLGEENEKIIEENKDGVNDEEMKKLLEKYKDKIILPVDVAIDANGEREDVKLEEFKGGMIKDIGFETISMLAEEIPKYDIAVINGPAGVFEEEAFATGTAEVLKAVAKAGYSVVGGGHIATAARLFGIARKIDHISTGGGASIRFLSGESLVALEVLKKYWKSPSRGL</sequence>
<evidence type="ECO:0000313" key="13">
    <source>
        <dbReference type="EMBL" id="ADC65285.1"/>
    </source>
</evidence>